<feature type="transmembrane region" description="Helical" evidence="1">
    <location>
        <begin position="94"/>
        <end position="118"/>
    </location>
</feature>
<dbReference type="AlphaFoldDB" id="A0A1I4QR47"/>
<keyword evidence="1" id="KW-0472">Membrane</keyword>
<evidence type="ECO:0000313" key="3">
    <source>
        <dbReference type="Proteomes" id="UP000198519"/>
    </source>
</evidence>
<evidence type="ECO:0008006" key="4">
    <source>
        <dbReference type="Google" id="ProtNLM"/>
    </source>
</evidence>
<organism evidence="2 3">
    <name type="scientific">Marinobacter zhejiangensis</name>
    <dbReference type="NCBI Taxonomy" id="488535"/>
    <lineage>
        <taxon>Bacteria</taxon>
        <taxon>Pseudomonadati</taxon>
        <taxon>Pseudomonadota</taxon>
        <taxon>Gammaproteobacteria</taxon>
        <taxon>Pseudomonadales</taxon>
        <taxon>Marinobacteraceae</taxon>
        <taxon>Marinobacter</taxon>
    </lineage>
</organism>
<dbReference type="STRING" id="488535.SAMN04487963_2514"/>
<feature type="transmembrane region" description="Helical" evidence="1">
    <location>
        <begin position="245"/>
        <end position="266"/>
    </location>
</feature>
<feature type="transmembrane region" description="Helical" evidence="1">
    <location>
        <begin position="70"/>
        <end position="88"/>
    </location>
</feature>
<feature type="transmembrane region" description="Helical" evidence="1">
    <location>
        <begin position="200"/>
        <end position="217"/>
    </location>
</feature>
<feature type="transmembrane region" description="Helical" evidence="1">
    <location>
        <begin position="396"/>
        <end position="414"/>
    </location>
</feature>
<keyword evidence="3" id="KW-1185">Reference proteome</keyword>
<feature type="transmembrane region" description="Helical" evidence="1">
    <location>
        <begin position="272"/>
        <end position="293"/>
    </location>
</feature>
<feature type="transmembrane region" description="Helical" evidence="1">
    <location>
        <begin position="171"/>
        <end position="193"/>
    </location>
</feature>
<feature type="transmembrane region" description="Helical" evidence="1">
    <location>
        <begin position="130"/>
        <end position="149"/>
    </location>
</feature>
<accession>A0A1I4QR47</accession>
<sequence>MSIHSFSFFLALLLFKASLDAAYYLVLAPHFSAFGYTLSLDPIRYSLSWVLYIPSFLVLNSRFKLVRDYVFVTIILGLWAPLMTVWGMDEARPLFPILVSGIAYLVVYLSMIFFDKALPLKIPILKGGRRIAFLLSVMLTIFLVFWYLYRGVGLNLDLSKVYEFRRVNEELAAFGFFAYLNNWIYKVFAVYALSYLLLKRNVLAAGVVVLVFVFYFAANAHKSVLFSPVLVVLIWLYFRRYSSMLFIPLGFSTIVLFSIATFFILGDVWVSALFPSRVFILPAHLTFLYFDFFENNEFIFYSNSFLSYFVDYPYNVGLASLMGEHWGRPDSAANNGYVSSAYAQAGVSAVVIYSVFIGAFISLLDRLVKKGEIMPWFALAIMIIPIRDFLISMDLLTAFLTGGMLWATVLLVMARRKAV</sequence>
<feature type="transmembrane region" description="Helical" evidence="1">
    <location>
        <begin position="373"/>
        <end position="390"/>
    </location>
</feature>
<proteinExistence type="predicted"/>
<gene>
    <name evidence="2" type="ORF">SAMN04487963_2514</name>
</gene>
<feature type="transmembrane region" description="Helical" evidence="1">
    <location>
        <begin position="305"/>
        <end position="322"/>
    </location>
</feature>
<feature type="transmembrane region" description="Helical" evidence="1">
    <location>
        <begin position="223"/>
        <end position="238"/>
    </location>
</feature>
<dbReference type="EMBL" id="FOUE01000003">
    <property type="protein sequence ID" value="SFM42163.1"/>
    <property type="molecule type" value="Genomic_DNA"/>
</dbReference>
<name>A0A1I4QR47_9GAMM</name>
<protein>
    <recommendedName>
        <fullName evidence="4">Oligosaccharide repeat unit polymerase</fullName>
    </recommendedName>
</protein>
<feature type="transmembrane region" description="Helical" evidence="1">
    <location>
        <begin position="45"/>
        <end position="63"/>
    </location>
</feature>
<evidence type="ECO:0000313" key="2">
    <source>
        <dbReference type="EMBL" id="SFM42163.1"/>
    </source>
</evidence>
<keyword evidence="1" id="KW-1133">Transmembrane helix</keyword>
<reference evidence="3" key="1">
    <citation type="submission" date="2016-10" db="EMBL/GenBank/DDBJ databases">
        <authorList>
            <person name="Varghese N."/>
            <person name="Submissions S."/>
        </authorList>
    </citation>
    <scope>NUCLEOTIDE SEQUENCE [LARGE SCALE GENOMIC DNA]</scope>
    <source>
        <strain evidence="3">CGMCC 1.7061</strain>
    </source>
</reference>
<keyword evidence="1" id="KW-0812">Transmembrane</keyword>
<feature type="transmembrane region" description="Helical" evidence="1">
    <location>
        <begin position="342"/>
        <end position="361"/>
    </location>
</feature>
<dbReference type="Proteomes" id="UP000198519">
    <property type="component" value="Unassembled WGS sequence"/>
</dbReference>
<evidence type="ECO:0000256" key="1">
    <source>
        <dbReference type="SAM" id="Phobius"/>
    </source>
</evidence>